<evidence type="ECO:0000313" key="2">
    <source>
        <dbReference type="EMBL" id="RXW17808.1"/>
    </source>
</evidence>
<proteinExistence type="predicted"/>
<dbReference type="InterPro" id="IPR032675">
    <property type="entry name" value="LRR_dom_sf"/>
</dbReference>
<organism evidence="2 3">
    <name type="scientific">Candolleomyces aberdarensis</name>
    <dbReference type="NCBI Taxonomy" id="2316362"/>
    <lineage>
        <taxon>Eukaryota</taxon>
        <taxon>Fungi</taxon>
        <taxon>Dikarya</taxon>
        <taxon>Basidiomycota</taxon>
        <taxon>Agaricomycotina</taxon>
        <taxon>Agaricomycetes</taxon>
        <taxon>Agaricomycetidae</taxon>
        <taxon>Agaricales</taxon>
        <taxon>Agaricineae</taxon>
        <taxon>Psathyrellaceae</taxon>
        <taxon>Candolleomyces</taxon>
    </lineage>
</organism>
<evidence type="ECO:0000313" key="3">
    <source>
        <dbReference type="Proteomes" id="UP000290288"/>
    </source>
</evidence>
<dbReference type="SUPFAM" id="SSF52047">
    <property type="entry name" value="RNI-like"/>
    <property type="match status" value="1"/>
</dbReference>
<sequence>MPLDLHDSPISHLFNKNDPPDPAELVVARAGFDFLTARMAELRLQFRELEHQLDHHKNILSPWRRIPFEMLGEIFAHVIPSTLDKAGRKELIDLCLVCRMWCDAAKLTNRLWAGLRVELCSFELYPWSDISKWFKKSGDYPRTLAIKVKTEHFPCRSIENCILAASGLPEFLAQGLPISNLILSSTNAACFRQTILGIKSHQTQDGKLRPWDTLSSLSISISQEWMLDLPNFLSIDIPRSLTSLTLNPPTWDSLVILNHGWAAPEDSPLPPQLLQQLTAFHIRCNWGGTFIFTTLQHCTKVQTLTIDLRDTELDWDEDQVFMQTIIHKRLFLPNLRTLRLRQAIPSAVTQIFKIFKAPRLVNLDISFEWFENDEVPNSYDLEESFGDILWDCLDHGRQPVLRTLRLHYVHMSPQAFARTLYRLDSLTRLTLDHVDFDDYNATQELERMWAQEYVPGNPRSRVWGALPNIRVLELLDLHKTFHLENTMNELAIYYRDVHFRATYRERKCSSCQRDSQDWP</sequence>
<reference evidence="2 3" key="1">
    <citation type="submission" date="2019-01" db="EMBL/GenBank/DDBJ databases">
        <title>Draft genome sequence of Psathyrella aberdarensis IHI B618.</title>
        <authorList>
            <person name="Buettner E."/>
            <person name="Kellner H."/>
        </authorList>
    </citation>
    <scope>NUCLEOTIDE SEQUENCE [LARGE SCALE GENOMIC DNA]</scope>
    <source>
        <strain evidence="2 3">IHI B618</strain>
    </source>
</reference>
<dbReference type="EMBL" id="SDEE01000311">
    <property type="protein sequence ID" value="RXW17808.1"/>
    <property type="molecule type" value="Genomic_DNA"/>
</dbReference>
<accession>A0A4V1Q395</accession>
<feature type="coiled-coil region" evidence="1">
    <location>
        <begin position="32"/>
        <end position="59"/>
    </location>
</feature>
<dbReference type="AlphaFoldDB" id="A0A4V1Q395"/>
<keyword evidence="3" id="KW-1185">Reference proteome</keyword>
<keyword evidence="1" id="KW-0175">Coiled coil</keyword>
<comment type="caution">
    <text evidence="2">The sequence shown here is derived from an EMBL/GenBank/DDBJ whole genome shotgun (WGS) entry which is preliminary data.</text>
</comment>
<name>A0A4V1Q395_9AGAR</name>
<dbReference type="Gene3D" id="3.80.10.10">
    <property type="entry name" value="Ribonuclease Inhibitor"/>
    <property type="match status" value="1"/>
</dbReference>
<dbReference type="Proteomes" id="UP000290288">
    <property type="component" value="Unassembled WGS sequence"/>
</dbReference>
<evidence type="ECO:0000256" key="1">
    <source>
        <dbReference type="SAM" id="Coils"/>
    </source>
</evidence>
<protein>
    <submittedName>
        <fullName evidence="2">Uncharacterized protein</fullName>
    </submittedName>
</protein>
<dbReference type="OrthoDB" id="3208947at2759"/>
<gene>
    <name evidence="2" type="ORF">EST38_g8049</name>
</gene>